<comment type="caution">
    <text evidence="1">The sequence shown here is derived from an EMBL/GenBank/DDBJ whole genome shotgun (WGS) entry which is preliminary data.</text>
</comment>
<sequence>MMMIPTGFRFNPTDEELIEILQRKVSGQEMSLHDHFIVERNVYELDPQDLEWDHKVVLSNNERYCYYMRETDSREVSGRGWWRATGHVKKIYANNRVVGYKRPLTFLRFTDNERKRKNAFKTNWIMHEYSLDSNTTEWRLCKIKYKGKTSVKEELENIRKGYRLSNEFEGSSSIMVMQLDFVGEEQKQPQLLELENLQNMEIEVVDEQQKQSNASYDPILTHISSANYYFDDPLEQPDSSEEIFPSLWT</sequence>
<keyword evidence="2" id="KW-1185">Reference proteome</keyword>
<dbReference type="EMBL" id="CM047903">
    <property type="protein sequence ID" value="KAJ0092594.1"/>
    <property type="molecule type" value="Genomic_DNA"/>
</dbReference>
<protein>
    <submittedName>
        <fullName evidence="1">Uncharacterized protein</fullName>
    </submittedName>
</protein>
<accession>A0ACC1B100</accession>
<name>A0ACC1B100_9ROSI</name>
<reference evidence="2" key="1">
    <citation type="journal article" date="2023" name="G3 (Bethesda)">
        <title>Genome assembly and association tests identify interacting loci associated with vigor, precocity, and sex in interspecific pistachio rootstocks.</title>
        <authorList>
            <person name="Palmer W."/>
            <person name="Jacygrad E."/>
            <person name="Sagayaradj S."/>
            <person name="Cavanaugh K."/>
            <person name="Han R."/>
            <person name="Bertier L."/>
            <person name="Beede B."/>
            <person name="Kafkas S."/>
            <person name="Golino D."/>
            <person name="Preece J."/>
            <person name="Michelmore R."/>
        </authorList>
    </citation>
    <scope>NUCLEOTIDE SEQUENCE [LARGE SCALE GENOMIC DNA]</scope>
</reference>
<proteinExistence type="predicted"/>
<organism evidence="1 2">
    <name type="scientific">Pistacia atlantica</name>
    <dbReference type="NCBI Taxonomy" id="434234"/>
    <lineage>
        <taxon>Eukaryota</taxon>
        <taxon>Viridiplantae</taxon>
        <taxon>Streptophyta</taxon>
        <taxon>Embryophyta</taxon>
        <taxon>Tracheophyta</taxon>
        <taxon>Spermatophyta</taxon>
        <taxon>Magnoliopsida</taxon>
        <taxon>eudicotyledons</taxon>
        <taxon>Gunneridae</taxon>
        <taxon>Pentapetalae</taxon>
        <taxon>rosids</taxon>
        <taxon>malvids</taxon>
        <taxon>Sapindales</taxon>
        <taxon>Anacardiaceae</taxon>
        <taxon>Pistacia</taxon>
    </lineage>
</organism>
<evidence type="ECO:0000313" key="2">
    <source>
        <dbReference type="Proteomes" id="UP001164250"/>
    </source>
</evidence>
<dbReference type="Proteomes" id="UP001164250">
    <property type="component" value="Chromosome 7"/>
</dbReference>
<gene>
    <name evidence="1" type="ORF">Patl1_26329</name>
</gene>
<evidence type="ECO:0000313" key="1">
    <source>
        <dbReference type="EMBL" id="KAJ0092594.1"/>
    </source>
</evidence>